<evidence type="ECO:0000313" key="2">
    <source>
        <dbReference type="EMBL" id="SDI48005.1"/>
    </source>
</evidence>
<organism evidence="2 3">
    <name type="scientific">Pseudomonas panipatensis</name>
    <dbReference type="NCBI Taxonomy" id="428992"/>
    <lineage>
        <taxon>Bacteria</taxon>
        <taxon>Pseudomonadati</taxon>
        <taxon>Pseudomonadota</taxon>
        <taxon>Gammaproteobacteria</taxon>
        <taxon>Pseudomonadales</taxon>
        <taxon>Pseudomonadaceae</taxon>
        <taxon>Pseudomonas</taxon>
    </lineage>
</organism>
<gene>
    <name evidence="2" type="ORF">SAMN05216272_1109</name>
</gene>
<keyword evidence="3" id="KW-1185">Reference proteome</keyword>
<name>A0A1G8KWV1_9PSED</name>
<sequence>MNAFLRNTGLALAVMSAHVAAQGAPAAPPPSVSQPTGINLGVTSFFDGFAGPPGWTYLAYLRTSSATSIRDNQGKNIAAFDDPEIQATVLLNQVSYISPATVGLGAHLGWNAIIPITSVDATFGSGGPQLKDNATGLGDLTTGPQVQFDPIIGADGNPVFSQRFAFDMILPVGKYDKHKDINQGSNHYSLNPYWAGTWLPAPKFEVSWRLHYLYNFKNDDPASSTPQYFEGAPVKDVQAGQAAWANFTTSYEVAPKVHVGINGYYFKQLTDDRANGHRLEDSREKVLGVGPGLFWAIDQGNGLWVNTYREFEVENRARNDYVLQVRFGHAF</sequence>
<evidence type="ECO:0000256" key="1">
    <source>
        <dbReference type="SAM" id="SignalP"/>
    </source>
</evidence>
<dbReference type="EMBL" id="FNDS01000010">
    <property type="protein sequence ID" value="SDI48005.1"/>
    <property type="molecule type" value="Genomic_DNA"/>
</dbReference>
<dbReference type="STRING" id="428992.SAMN05216272_1109"/>
<protein>
    <submittedName>
        <fullName evidence="2">Uncharacterized conserved protein</fullName>
    </submittedName>
</protein>
<dbReference type="Pfam" id="PF13557">
    <property type="entry name" value="Phenol_MetA_deg"/>
    <property type="match status" value="1"/>
</dbReference>
<feature type="signal peptide" evidence="1">
    <location>
        <begin position="1"/>
        <end position="26"/>
    </location>
</feature>
<dbReference type="Proteomes" id="UP000199636">
    <property type="component" value="Unassembled WGS sequence"/>
</dbReference>
<reference evidence="3" key="1">
    <citation type="submission" date="2016-10" db="EMBL/GenBank/DDBJ databases">
        <authorList>
            <person name="Varghese N."/>
            <person name="Submissions S."/>
        </authorList>
    </citation>
    <scope>NUCLEOTIDE SEQUENCE [LARGE SCALE GENOMIC DNA]</scope>
    <source>
        <strain evidence="3">CCM 7469</strain>
    </source>
</reference>
<evidence type="ECO:0000313" key="3">
    <source>
        <dbReference type="Proteomes" id="UP000199636"/>
    </source>
</evidence>
<feature type="chain" id="PRO_5011724374" evidence="1">
    <location>
        <begin position="27"/>
        <end position="331"/>
    </location>
</feature>
<accession>A0A1G8KWV1</accession>
<proteinExistence type="predicted"/>
<dbReference type="RefSeq" id="WP_425287511.1">
    <property type="nucleotide sequence ID" value="NZ_FNDS01000010.1"/>
</dbReference>
<dbReference type="InterPro" id="IPR025737">
    <property type="entry name" value="FApF"/>
</dbReference>
<dbReference type="AlphaFoldDB" id="A0A1G8KWV1"/>
<keyword evidence="1" id="KW-0732">Signal</keyword>